<dbReference type="RefSeq" id="WP_123929103.1">
    <property type="nucleotide sequence ID" value="NZ_JBPSDP010000006.1"/>
</dbReference>
<dbReference type="AlphaFoldDB" id="A0A3N4GE22"/>
<sequence length="103" mass="10958">MVKPQAPSGAQLPVLKLDDYNPGLNLPIEIKGLQNLPPARGGAPTPFQERVIYPDLVASIERQLMAVPSNFGPNAGLAVITPDSYFAAFYAATSRAQSGMVTF</sequence>
<reference evidence="1 2" key="1">
    <citation type="submission" date="2018-11" db="EMBL/GenBank/DDBJ databases">
        <title>Draft genome sequence of Gordonia sp. RS15-1S isolated from rice stems.</title>
        <authorList>
            <person name="Muangham S."/>
        </authorList>
    </citation>
    <scope>NUCLEOTIDE SEQUENCE [LARGE SCALE GENOMIC DNA]</scope>
    <source>
        <strain evidence="1 2">RS15-1S</strain>
    </source>
</reference>
<accession>A0A3N4GE22</accession>
<protein>
    <submittedName>
        <fullName evidence="1">Uncharacterized protein</fullName>
    </submittedName>
</protein>
<comment type="caution">
    <text evidence="1">The sequence shown here is derived from an EMBL/GenBank/DDBJ whole genome shotgun (WGS) entry which is preliminary data.</text>
</comment>
<evidence type="ECO:0000313" key="2">
    <source>
        <dbReference type="Proteomes" id="UP000267536"/>
    </source>
</evidence>
<dbReference type="Proteomes" id="UP000267536">
    <property type="component" value="Unassembled WGS sequence"/>
</dbReference>
<gene>
    <name evidence="1" type="ORF">EF294_10310</name>
</gene>
<proteinExistence type="predicted"/>
<name>A0A3N4GE22_9ACTN</name>
<evidence type="ECO:0000313" key="1">
    <source>
        <dbReference type="EMBL" id="RPA61039.1"/>
    </source>
</evidence>
<organism evidence="1 2">
    <name type="scientific">Gordonia oryzae</name>
    <dbReference type="NCBI Taxonomy" id="2487349"/>
    <lineage>
        <taxon>Bacteria</taxon>
        <taxon>Bacillati</taxon>
        <taxon>Actinomycetota</taxon>
        <taxon>Actinomycetes</taxon>
        <taxon>Mycobacteriales</taxon>
        <taxon>Gordoniaceae</taxon>
        <taxon>Gordonia</taxon>
    </lineage>
</organism>
<keyword evidence="2" id="KW-1185">Reference proteome</keyword>
<dbReference type="EMBL" id="RKMH01000007">
    <property type="protein sequence ID" value="RPA61039.1"/>
    <property type="molecule type" value="Genomic_DNA"/>
</dbReference>